<dbReference type="InterPro" id="IPR009050">
    <property type="entry name" value="Globin-like_sf"/>
</dbReference>
<dbReference type="GO" id="GO:0005344">
    <property type="term" value="F:oxygen carrier activity"/>
    <property type="evidence" value="ECO:0007669"/>
    <property type="project" value="UniProtKB-KW"/>
</dbReference>
<sequence>MKWASELKNMICRNDVPHQFVQRKQVARKMKNYDEAFNTYFAKQSKKYGCQFDSLDEEEVSIIKKKYAELLPIFQSPDNNLGQMVFREMMKSGKFSHYFSSDKFTPDYTDVHGSAINSSLIKTIESLEDHPALMKIRSGLENTHHELMIKTDDFDTFMTIFFDVLKNQAKASLFDEEVVAWEKLLLFVYNCFRKKIYGP</sequence>
<dbReference type="GO" id="GO:0020037">
    <property type="term" value="F:heme binding"/>
    <property type="evidence" value="ECO:0007669"/>
    <property type="project" value="InterPro"/>
</dbReference>
<protein>
    <recommendedName>
        <fullName evidence="2">Globin domain-containing protein</fullName>
    </recommendedName>
</protein>
<comment type="similarity">
    <text evidence="1">Belongs to the globin family.</text>
</comment>
<evidence type="ECO:0000313" key="3">
    <source>
        <dbReference type="EMBL" id="KII61354.1"/>
    </source>
</evidence>
<dbReference type="Proteomes" id="UP000031668">
    <property type="component" value="Unassembled WGS sequence"/>
</dbReference>
<dbReference type="GO" id="GO:0019825">
    <property type="term" value="F:oxygen binding"/>
    <property type="evidence" value="ECO:0007669"/>
    <property type="project" value="InterPro"/>
</dbReference>
<proteinExistence type="inferred from homology"/>
<organism evidence="3 4">
    <name type="scientific">Thelohanellus kitauei</name>
    <name type="common">Myxosporean</name>
    <dbReference type="NCBI Taxonomy" id="669202"/>
    <lineage>
        <taxon>Eukaryota</taxon>
        <taxon>Metazoa</taxon>
        <taxon>Cnidaria</taxon>
        <taxon>Myxozoa</taxon>
        <taxon>Myxosporea</taxon>
        <taxon>Bivalvulida</taxon>
        <taxon>Platysporina</taxon>
        <taxon>Myxobolidae</taxon>
        <taxon>Thelohanellus</taxon>
    </lineage>
</organism>
<dbReference type="EMBL" id="JWZT01005339">
    <property type="protein sequence ID" value="KII61354.1"/>
    <property type="molecule type" value="Genomic_DNA"/>
</dbReference>
<accession>A0A0C2MAJ9</accession>
<reference evidence="3 4" key="1">
    <citation type="journal article" date="2014" name="Genome Biol. Evol.">
        <title>The genome of the myxosporean Thelohanellus kitauei shows adaptations to nutrient acquisition within its fish host.</title>
        <authorList>
            <person name="Yang Y."/>
            <person name="Xiong J."/>
            <person name="Zhou Z."/>
            <person name="Huo F."/>
            <person name="Miao W."/>
            <person name="Ran C."/>
            <person name="Liu Y."/>
            <person name="Zhang J."/>
            <person name="Feng J."/>
            <person name="Wang M."/>
            <person name="Wang M."/>
            <person name="Wang L."/>
            <person name="Yao B."/>
        </authorList>
    </citation>
    <scope>NUCLEOTIDE SEQUENCE [LARGE SCALE GENOMIC DNA]</scope>
    <source>
        <strain evidence="3">Wuqing</strain>
    </source>
</reference>
<comment type="caution">
    <text evidence="3">The sequence shown here is derived from an EMBL/GenBank/DDBJ whole genome shotgun (WGS) entry which is preliminary data.</text>
</comment>
<keyword evidence="1" id="KW-0813">Transport</keyword>
<keyword evidence="1" id="KW-0408">Iron</keyword>
<keyword evidence="1" id="KW-0479">Metal-binding</keyword>
<dbReference type="SUPFAM" id="SSF46458">
    <property type="entry name" value="Globin-like"/>
    <property type="match status" value="1"/>
</dbReference>
<gene>
    <name evidence="3" type="ORF">RF11_12768</name>
</gene>
<keyword evidence="1" id="KW-0349">Heme</keyword>
<name>A0A0C2MAJ9_THEKT</name>
<evidence type="ECO:0000259" key="2">
    <source>
        <dbReference type="Pfam" id="PF00042"/>
    </source>
</evidence>
<dbReference type="Gene3D" id="1.10.490.10">
    <property type="entry name" value="Globins"/>
    <property type="match status" value="1"/>
</dbReference>
<dbReference type="InterPro" id="IPR044399">
    <property type="entry name" value="Mb-like_M"/>
</dbReference>
<dbReference type="CDD" id="cd01040">
    <property type="entry name" value="Mb-like"/>
    <property type="match status" value="1"/>
</dbReference>
<keyword evidence="1" id="KW-0561">Oxygen transport</keyword>
<evidence type="ECO:0000256" key="1">
    <source>
        <dbReference type="RuleBase" id="RU000356"/>
    </source>
</evidence>
<feature type="domain" description="Globin" evidence="2">
    <location>
        <begin position="110"/>
        <end position="185"/>
    </location>
</feature>
<dbReference type="InterPro" id="IPR012292">
    <property type="entry name" value="Globin/Proto"/>
</dbReference>
<dbReference type="AlphaFoldDB" id="A0A0C2MAJ9"/>
<dbReference type="InterPro" id="IPR000971">
    <property type="entry name" value="Globin"/>
</dbReference>
<keyword evidence="4" id="KW-1185">Reference proteome</keyword>
<dbReference type="Pfam" id="PF00042">
    <property type="entry name" value="Globin"/>
    <property type="match status" value="1"/>
</dbReference>
<evidence type="ECO:0000313" key="4">
    <source>
        <dbReference type="Proteomes" id="UP000031668"/>
    </source>
</evidence>